<accession>A0AAW6BBJ5</accession>
<comment type="caution">
    <text evidence="1">The sequence shown here is derived from an EMBL/GenBank/DDBJ whole genome shotgun (WGS) entry which is preliminary data.</text>
</comment>
<proteinExistence type="predicted"/>
<reference evidence="1" key="2">
    <citation type="submission" date="2022-10" db="EMBL/GenBank/DDBJ databases">
        <authorList>
            <person name="Kostovova I."/>
            <person name="Moravkova M."/>
            <person name="Pechar R."/>
        </authorList>
    </citation>
    <scope>NUCLEOTIDE SEQUENCE</scope>
    <source>
        <strain evidence="1">M597B</strain>
    </source>
</reference>
<protein>
    <submittedName>
        <fullName evidence="1">Uncharacterized protein</fullName>
    </submittedName>
</protein>
<gene>
    <name evidence="1" type="ORF">ODV14_08525</name>
</gene>
<evidence type="ECO:0000313" key="2">
    <source>
        <dbReference type="Proteomes" id="UP001141961"/>
    </source>
</evidence>
<dbReference type="RefSeq" id="WP_233995128.1">
    <property type="nucleotide sequence ID" value="NZ_JAOTHC010000027.1"/>
</dbReference>
<evidence type="ECO:0000313" key="1">
    <source>
        <dbReference type="EMBL" id="MDB6247352.1"/>
    </source>
</evidence>
<dbReference type="Proteomes" id="UP001141961">
    <property type="component" value="Unassembled WGS sequence"/>
</dbReference>
<organism evidence="1 2">
    <name type="scientific">Lactobacillus amylovorus</name>
    <dbReference type="NCBI Taxonomy" id="1604"/>
    <lineage>
        <taxon>Bacteria</taxon>
        <taxon>Bacillati</taxon>
        <taxon>Bacillota</taxon>
        <taxon>Bacilli</taxon>
        <taxon>Lactobacillales</taxon>
        <taxon>Lactobacillaceae</taxon>
        <taxon>Lactobacillus</taxon>
    </lineage>
</organism>
<name>A0AAW6BBJ5_LACAM</name>
<sequence>MDLKFYFKKQFEFQMGSIPFDEKEKLNYQSKELKRINYIENYNDLRNLDSYEEFEYINWENKLSEKIIQALNELSKYTKNQVVSLYLYLPNDEFELIKGTYLCTYSKLIKVTSSNWTMKHPSSRKPCFIIASQLDKLIIFEKNGLVRALKQSGVLEFELETNLDVSSEQVEREQALTNFNALSFDAGLNINEIFILGFINIEDN</sequence>
<reference evidence="1" key="1">
    <citation type="journal article" date="2022" name="Microorganisms">
        <title>Antibiotic Susceptibility, Resistance Gene Determinants and Corresponding Genomic Regions in Lactobacillus amylovorus Isolates Derived from Wild Boars and Domestic Pigs.</title>
        <authorList>
            <person name="Moravkova M."/>
            <person name="Kostovova I."/>
            <person name="Kavanova K."/>
            <person name="Pechar R."/>
            <person name="Stanek S."/>
            <person name="Brychta A."/>
            <person name="Zeman M."/>
            <person name="Kubasova T."/>
        </authorList>
    </citation>
    <scope>NUCLEOTIDE SEQUENCE</scope>
    <source>
        <strain evidence="1">M597B</strain>
    </source>
</reference>
<dbReference type="AlphaFoldDB" id="A0AAW6BBJ5"/>
<dbReference type="EMBL" id="JAOTHD010000029">
    <property type="protein sequence ID" value="MDB6247352.1"/>
    <property type="molecule type" value="Genomic_DNA"/>
</dbReference>